<sequence>MSFFGLSFLRIRAVFIKELIQMRRDRLTFAMMLGVPVMQLLLFGFAINSDPKHLPTAVEVQEQTPVVRTLLNALERSDYYDIILTSDNSTEGYALLASGEVAFVITIPLGFTEKLLAGEQPSLLIEADASDPSASSSALLYANTIVQRAIARELTGPLAHLQAGASPVNVISHARYNPEGISQYNIVPGLLGVILTMTLVMITSMAVTRETEHGTMENLLAMPARPLEVMIGKITPYIGMGAVQTVIILSCAAYLFRVPFAGSLWLLVGGLTVFILANLCIGYTFSTIAKSQMQAMQMTFFFFLPSILLSGFMFPFRGMPNWAQFIGEILPLTHFLRIIRGIMLKGAVFSEMQQEFVALGVFTLVVGIIAMLRYKRTLD</sequence>
<keyword evidence="7 8" id="KW-0472">Membrane</keyword>
<evidence type="ECO:0000256" key="5">
    <source>
        <dbReference type="ARBA" id="ARBA00022692"/>
    </source>
</evidence>
<keyword evidence="5 8" id="KW-0812">Transmembrane</keyword>
<organism evidence="10 11">
    <name type="scientific">Reinekea marinisedimentorum</name>
    <dbReference type="NCBI Taxonomy" id="230495"/>
    <lineage>
        <taxon>Bacteria</taxon>
        <taxon>Pseudomonadati</taxon>
        <taxon>Pseudomonadota</taxon>
        <taxon>Gammaproteobacteria</taxon>
        <taxon>Oceanospirillales</taxon>
        <taxon>Saccharospirillaceae</taxon>
        <taxon>Reinekea</taxon>
    </lineage>
</organism>
<comment type="similarity">
    <text evidence="2">Belongs to the ABC-2 integral membrane protein family.</text>
</comment>
<feature type="transmembrane region" description="Helical" evidence="8">
    <location>
        <begin position="298"/>
        <end position="316"/>
    </location>
</feature>
<evidence type="ECO:0000259" key="9">
    <source>
        <dbReference type="PROSITE" id="PS51012"/>
    </source>
</evidence>
<gene>
    <name evidence="10" type="ORF">BCF53_109164</name>
</gene>
<dbReference type="InterPro" id="IPR051449">
    <property type="entry name" value="ABC-2_transporter_component"/>
</dbReference>
<dbReference type="Gene3D" id="3.40.1710.10">
    <property type="entry name" value="abc type-2 transporter like domain"/>
    <property type="match status" value="1"/>
</dbReference>
<dbReference type="Proteomes" id="UP000295793">
    <property type="component" value="Unassembled WGS sequence"/>
</dbReference>
<keyword evidence="6 8" id="KW-1133">Transmembrane helix</keyword>
<dbReference type="EMBL" id="SLZR01000009">
    <property type="protein sequence ID" value="TCS40454.1"/>
    <property type="molecule type" value="Genomic_DNA"/>
</dbReference>
<evidence type="ECO:0000256" key="7">
    <source>
        <dbReference type="ARBA" id="ARBA00023136"/>
    </source>
</evidence>
<keyword evidence="4" id="KW-1003">Cell membrane</keyword>
<feature type="transmembrane region" description="Helical" evidence="8">
    <location>
        <begin position="262"/>
        <end position="286"/>
    </location>
</feature>
<keyword evidence="3" id="KW-0813">Transport</keyword>
<dbReference type="Pfam" id="PF12698">
    <property type="entry name" value="ABC2_membrane_3"/>
    <property type="match status" value="1"/>
</dbReference>
<evidence type="ECO:0000256" key="6">
    <source>
        <dbReference type="ARBA" id="ARBA00022989"/>
    </source>
</evidence>
<feature type="transmembrane region" description="Helical" evidence="8">
    <location>
        <begin position="27"/>
        <end position="47"/>
    </location>
</feature>
<dbReference type="GO" id="GO:0140359">
    <property type="term" value="F:ABC-type transporter activity"/>
    <property type="evidence" value="ECO:0007669"/>
    <property type="project" value="InterPro"/>
</dbReference>
<evidence type="ECO:0000313" key="11">
    <source>
        <dbReference type="Proteomes" id="UP000295793"/>
    </source>
</evidence>
<evidence type="ECO:0000256" key="2">
    <source>
        <dbReference type="ARBA" id="ARBA00007783"/>
    </source>
</evidence>
<feature type="domain" description="ABC transmembrane type-2" evidence="9">
    <location>
        <begin position="148"/>
        <end position="377"/>
    </location>
</feature>
<dbReference type="PANTHER" id="PTHR30294">
    <property type="entry name" value="MEMBRANE COMPONENT OF ABC TRANSPORTER YHHJ-RELATED"/>
    <property type="match status" value="1"/>
</dbReference>
<dbReference type="OrthoDB" id="9808686at2"/>
<keyword evidence="11" id="KW-1185">Reference proteome</keyword>
<proteinExistence type="inferred from homology"/>
<evidence type="ECO:0000256" key="1">
    <source>
        <dbReference type="ARBA" id="ARBA00004651"/>
    </source>
</evidence>
<feature type="transmembrane region" description="Helical" evidence="8">
    <location>
        <begin position="186"/>
        <end position="207"/>
    </location>
</feature>
<comment type="subcellular location">
    <subcellularLocation>
        <location evidence="1">Cell membrane</location>
        <topology evidence="1">Multi-pass membrane protein</topology>
    </subcellularLocation>
</comment>
<feature type="transmembrane region" description="Helical" evidence="8">
    <location>
        <begin position="234"/>
        <end position="256"/>
    </location>
</feature>
<comment type="caution">
    <text evidence="10">The sequence shown here is derived from an EMBL/GenBank/DDBJ whole genome shotgun (WGS) entry which is preliminary data.</text>
</comment>
<dbReference type="AlphaFoldDB" id="A0A4R3I3P4"/>
<accession>A0A4R3I3P4</accession>
<protein>
    <submittedName>
        <fullName evidence="10">ABC-2 type transport system permease protein</fullName>
    </submittedName>
</protein>
<evidence type="ECO:0000256" key="8">
    <source>
        <dbReference type="SAM" id="Phobius"/>
    </source>
</evidence>
<evidence type="ECO:0000313" key="10">
    <source>
        <dbReference type="EMBL" id="TCS40454.1"/>
    </source>
</evidence>
<dbReference type="PROSITE" id="PS51012">
    <property type="entry name" value="ABC_TM2"/>
    <property type="match status" value="1"/>
</dbReference>
<dbReference type="RefSeq" id="WP_132701963.1">
    <property type="nucleotide sequence ID" value="NZ_SLZR01000009.1"/>
</dbReference>
<dbReference type="PANTHER" id="PTHR30294:SF29">
    <property type="entry name" value="MULTIDRUG ABC TRANSPORTER PERMEASE YBHS-RELATED"/>
    <property type="match status" value="1"/>
</dbReference>
<dbReference type="InterPro" id="IPR013525">
    <property type="entry name" value="ABC2_TM"/>
</dbReference>
<name>A0A4R3I3P4_9GAMM</name>
<evidence type="ECO:0000256" key="3">
    <source>
        <dbReference type="ARBA" id="ARBA00022448"/>
    </source>
</evidence>
<dbReference type="InterPro" id="IPR047817">
    <property type="entry name" value="ABC2_TM_bact-type"/>
</dbReference>
<reference evidence="10 11" key="1">
    <citation type="submission" date="2019-03" db="EMBL/GenBank/DDBJ databases">
        <title>Genomic Encyclopedia of Archaeal and Bacterial Type Strains, Phase II (KMG-II): from individual species to whole genera.</title>
        <authorList>
            <person name="Goeker M."/>
        </authorList>
    </citation>
    <scope>NUCLEOTIDE SEQUENCE [LARGE SCALE GENOMIC DNA]</scope>
    <source>
        <strain evidence="10 11">DSM 15388</strain>
    </source>
</reference>
<feature type="transmembrane region" description="Helical" evidence="8">
    <location>
        <begin position="356"/>
        <end position="374"/>
    </location>
</feature>
<evidence type="ECO:0000256" key="4">
    <source>
        <dbReference type="ARBA" id="ARBA00022475"/>
    </source>
</evidence>
<dbReference type="GO" id="GO:0005886">
    <property type="term" value="C:plasma membrane"/>
    <property type="evidence" value="ECO:0007669"/>
    <property type="project" value="UniProtKB-SubCell"/>
</dbReference>